<dbReference type="Gene3D" id="1.10.1740.10">
    <property type="match status" value="1"/>
</dbReference>
<dbReference type="InterPro" id="IPR013249">
    <property type="entry name" value="RNA_pol_sigma70_r4_t2"/>
</dbReference>
<dbReference type="InterPro" id="IPR037401">
    <property type="entry name" value="SnoaL-like"/>
</dbReference>
<dbReference type="InterPro" id="IPR032710">
    <property type="entry name" value="NTF2-like_dom_sf"/>
</dbReference>
<evidence type="ECO:0000259" key="9">
    <source>
        <dbReference type="Pfam" id="PF08281"/>
    </source>
</evidence>
<evidence type="ECO:0000256" key="7">
    <source>
        <dbReference type="RuleBase" id="RU000716"/>
    </source>
</evidence>
<dbReference type="SUPFAM" id="SSF54427">
    <property type="entry name" value="NTF2-like"/>
    <property type="match status" value="1"/>
</dbReference>
<dbReference type="PANTHER" id="PTHR43133:SF65">
    <property type="entry name" value="ECF RNA POLYMERASE SIGMA FACTOR SIGG"/>
    <property type="match status" value="1"/>
</dbReference>
<reference evidence="11" key="1">
    <citation type="submission" date="2020-11" db="EMBL/GenBank/DDBJ databases">
        <title>Sequencing the genomes of 1000 actinobacteria strains.</title>
        <authorList>
            <person name="Klenk H.-P."/>
        </authorList>
    </citation>
    <scope>NUCLEOTIDE SEQUENCE</scope>
    <source>
        <strain evidence="11">DSM 45356</strain>
    </source>
</reference>
<keyword evidence="6 7" id="KW-0804">Transcription</keyword>
<evidence type="ECO:0000256" key="5">
    <source>
        <dbReference type="ARBA" id="ARBA00023125"/>
    </source>
</evidence>
<dbReference type="PROSITE" id="PS01063">
    <property type="entry name" value="SIGMA70_ECF"/>
    <property type="match status" value="1"/>
</dbReference>
<keyword evidence="5 7" id="KW-0238">DNA-binding</keyword>
<dbReference type="EMBL" id="JADOUF010000001">
    <property type="protein sequence ID" value="MBG6136360.1"/>
    <property type="molecule type" value="Genomic_DNA"/>
</dbReference>
<proteinExistence type="inferred from homology"/>
<keyword evidence="12" id="KW-1185">Reference proteome</keyword>
<dbReference type="InterPro" id="IPR013325">
    <property type="entry name" value="RNA_pol_sigma_r2"/>
</dbReference>
<dbReference type="InterPro" id="IPR014284">
    <property type="entry name" value="RNA_pol_sigma-70_dom"/>
</dbReference>
<dbReference type="InterPro" id="IPR007627">
    <property type="entry name" value="RNA_pol_sigma70_r2"/>
</dbReference>
<accession>A0A8J7GEF7</accession>
<name>A0A8J7GEF7_9ACTN</name>
<evidence type="ECO:0000256" key="6">
    <source>
        <dbReference type="ARBA" id="ARBA00023163"/>
    </source>
</evidence>
<dbReference type="InterPro" id="IPR013324">
    <property type="entry name" value="RNA_pol_sigma_r3/r4-like"/>
</dbReference>
<dbReference type="SUPFAM" id="SSF88946">
    <property type="entry name" value="Sigma2 domain of RNA polymerase sigma factors"/>
    <property type="match status" value="1"/>
</dbReference>
<dbReference type="GO" id="GO:0006950">
    <property type="term" value="P:response to stress"/>
    <property type="evidence" value="ECO:0007669"/>
    <property type="project" value="UniProtKB-ARBA"/>
</dbReference>
<dbReference type="SUPFAM" id="SSF88659">
    <property type="entry name" value="Sigma3 and sigma4 domains of RNA polymerase sigma factors"/>
    <property type="match status" value="1"/>
</dbReference>
<comment type="subunit">
    <text evidence="2">Interacts transiently with the RNA polymerase catalytic core formed by RpoA, RpoB, RpoC and RpoZ (2 alpha, 1 beta, 1 beta' and 1 omega subunit) to form the RNA polymerase holoenzyme that can initiate transcription.</text>
</comment>
<evidence type="ECO:0000313" key="11">
    <source>
        <dbReference type="EMBL" id="MBG6136360.1"/>
    </source>
</evidence>
<dbReference type="Pfam" id="PF04542">
    <property type="entry name" value="Sigma70_r2"/>
    <property type="match status" value="1"/>
</dbReference>
<dbReference type="InterPro" id="IPR039425">
    <property type="entry name" value="RNA_pol_sigma-70-like"/>
</dbReference>
<evidence type="ECO:0000256" key="2">
    <source>
        <dbReference type="ARBA" id="ARBA00011344"/>
    </source>
</evidence>
<evidence type="ECO:0000259" key="10">
    <source>
        <dbReference type="Pfam" id="PF12680"/>
    </source>
</evidence>
<feature type="domain" description="RNA polymerase sigma factor 70 region 4 type 2" evidence="9">
    <location>
        <begin position="134"/>
        <end position="185"/>
    </location>
</feature>
<dbReference type="Proteomes" id="UP000622552">
    <property type="component" value="Unassembled WGS sequence"/>
</dbReference>
<dbReference type="GO" id="GO:0003677">
    <property type="term" value="F:DNA binding"/>
    <property type="evidence" value="ECO:0007669"/>
    <property type="project" value="UniProtKB-KW"/>
</dbReference>
<keyword evidence="3 7" id="KW-0805">Transcription regulation</keyword>
<evidence type="ECO:0000256" key="1">
    <source>
        <dbReference type="ARBA" id="ARBA00010641"/>
    </source>
</evidence>
<dbReference type="Pfam" id="PF08281">
    <property type="entry name" value="Sigma70_r4_2"/>
    <property type="match status" value="1"/>
</dbReference>
<dbReference type="NCBIfam" id="TIGR02937">
    <property type="entry name" value="sigma70-ECF"/>
    <property type="match status" value="1"/>
</dbReference>
<dbReference type="AlphaFoldDB" id="A0A8J7GEF7"/>
<dbReference type="InterPro" id="IPR000838">
    <property type="entry name" value="RNA_pol_sigma70_ECF_CS"/>
</dbReference>
<organism evidence="11 12">
    <name type="scientific">Longispora fulva</name>
    <dbReference type="NCBI Taxonomy" id="619741"/>
    <lineage>
        <taxon>Bacteria</taxon>
        <taxon>Bacillati</taxon>
        <taxon>Actinomycetota</taxon>
        <taxon>Actinomycetes</taxon>
        <taxon>Micromonosporales</taxon>
        <taxon>Micromonosporaceae</taxon>
        <taxon>Longispora</taxon>
    </lineage>
</organism>
<dbReference type="Gene3D" id="1.10.10.10">
    <property type="entry name" value="Winged helix-like DNA-binding domain superfamily/Winged helix DNA-binding domain"/>
    <property type="match status" value="1"/>
</dbReference>
<evidence type="ECO:0000256" key="4">
    <source>
        <dbReference type="ARBA" id="ARBA00023082"/>
    </source>
</evidence>
<feature type="domain" description="SnoaL-like" evidence="10">
    <location>
        <begin position="207"/>
        <end position="301"/>
    </location>
</feature>
<dbReference type="InterPro" id="IPR036388">
    <property type="entry name" value="WH-like_DNA-bd_sf"/>
</dbReference>
<evidence type="ECO:0000313" key="12">
    <source>
        <dbReference type="Proteomes" id="UP000622552"/>
    </source>
</evidence>
<dbReference type="InterPro" id="IPR014305">
    <property type="entry name" value="RNA_pol_sigma-G_actinobac"/>
</dbReference>
<evidence type="ECO:0000259" key="8">
    <source>
        <dbReference type="Pfam" id="PF04542"/>
    </source>
</evidence>
<dbReference type="NCBIfam" id="NF006089">
    <property type="entry name" value="PRK08241.1"/>
    <property type="match status" value="1"/>
</dbReference>
<evidence type="ECO:0000256" key="3">
    <source>
        <dbReference type="ARBA" id="ARBA00023015"/>
    </source>
</evidence>
<dbReference type="PANTHER" id="PTHR43133">
    <property type="entry name" value="RNA POLYMERASE ECF-TYPE SIGMA FACTO"/>
    <property type="match status" value="1"/>
</dbReference>
<sequence>MGADVAVAEEFDRRIDPYRSELLAHCYRMLGSVHDAEDLVQETYLRAWRAKDRYDEGRSSLRTWLYRIATNACLTALEGRGRRPMPSGLVAESDPRRPLVHGGEISWLQPLPDSVLNLGQPEAATIDRASLRLAFVAAAQHLSARQRAALILREVLDFSAAEAADILSTTTASVNSSLQRARTRLTEAGIAQEHVAEPSEAEKRAWVDRYMSAFEAADVEGLKRLLTDDVLMEMPPMVNWFVGRENYGVFMDWVFAKNGSQWRFLPVGANAQPAFAAFNLGESGVFELHTLQVFTVTNNGISRNSVFRDAEVFASFKLPATLEA</sequence>
<dbReference type="GO" id="GO:0016987">
    <property type="term" value="F:sigma factor activity"/>
    <property type="evidence" value="ECO:0007669"/>
    <property type="project" value="UniProtKB-KW"/>
</dbReference>
<comment type="similarity">
    <text evidence="1 7">Belongs to the sigma-70 factor family. ECF subfamily.</text>
</comment>
<dbReference type="Pfam" id="PF12680">
    <property type="entry name" value="SnoaL_2"/>
    <property type="match status" value="1"/>
</dbReference>
<protein>
    <recommendedName>
        <fullName evidence="7">RNA polymerase sigma factor</fullName>
    </recommendedName>
</protein>
<keyword evidence="4 7" id="KW-0731">Sigma factor</keyword>
<dbReference type="GO" id="GO:0006352">
    <property type="term" value="P:DNA-templated transcription initiation"/>
    <property type="evidence" value="ECO:0007669"/>
    <property type="project" value="InterPro"/>
</dbReference>
<gene>
    <name evidence="11" type="ORF">IW245_002554</name>
</gene>
<feature type="domain" description="RNA polymerase sigma-70 region 2" evidence="8">
    <location>
        <begin position="16"/>
        <end position="82"/>
    </location>
</feature>
<dbReference type="NCBIfam" id="TIGR02960">
    <property type="entry name" value="SigX5"/>
    <property type="match status" value="1"/>
</dbReference>
<comment type="caution">
    <text evidence="11">The sequence shown here is derived from an EMBL/GenBank/DDBJ whole genome shotgun (WGS) entry which is preliminary data.</text>
</comment>
<dbReference type="Gene3D" id="3.10.450.50">
    <property type="match status" value="1"/>
</dbReference>